<dbReference type="Gene3D" id="3.40.50.10490">
    <property type="entry name" value="Glucose-6-phosphate isomerase like protein, domain 1"/>
    <property type="match status" value="1"/>
</dbReference>
<dbReference type="InterPro" id="IPR046348">
    <property type="entry name" value="SIS_dom_sf"/>
</dbReference>
<dbReference type="InterPro" id="IPR050099">
    <property type="entry name" value="SIS_GmhA/DiaA_subfam"/>
</dbReference>
<dbReference type="PANTHER" id="PTHR30390:SF6">
    <property type="entry name" value="DNAA INITIATOR-ASSOCIATING PROTEIN DIAA"/>
    <property type="match status" value="1"/>
</dbReference>
<dbReference type="Pfam" id="PF13580">
    <property type="entry name" value="SIS_2"/>
    <property type="match status" value="1"/>
</dbReference>
<name>A0ABV3JYU2_STRON</name>
<reference evidence="2 3" key="1">
    <citation type="submission" date="2024-06" db="EMBL/GenBank/DDBJ databases">
        <title>The Natural Products Discovery Center: Release of the First 8490 Sequenced Strains for Exploring Actinobacteria Biosynthetic Diversity.</title>
        <authorList>
            <person name="Kalkreuter E."/>
            <person name="Kautsar S.A."/>
            <person name="Yang D."/>
            <person name="Bader C.D."/>
            <person name="Teijaro C.N."/>
            <person name="Fluegel L."/>
            <person name="Davis C.M."/>
            <person name="Simpson J.R."/>
            <person name="Lauterbach L."/>
            <person name="Steele A.D."/>
            <person name="Gui C."/>
            <person name="Meng S."/>
            <person name="Li G."/>
            <person name="Viehrig K."/>
            <person name="Ye F."/>
            <person name="Su P."/>
            <person name="Kiefer A.F."/>
            <person name="Nichols A."/>
            <person name="Cepeda A.J."/>
            <person name="Yan W."/>
            <person name="Fan B."/>
            <person name="Jiang Y."/>
            <person name="Adhikari A."/>
            <person name="Zheng C.-J."/>
            <person name="Schuster L."/>
            <person name="Cowan T.M."/>
            <person name="Smanski M.J."/>
            <person name="Chevrette M.G."/>
            <person name="De Carvalho L.P.S."/>
            <person name="Shen B."/>
        </authorList>
    </citation>
    <scope>NUCLEOTIDE SEQUENCE [LARGE SCALE GENOMIC DNA]</scope>
    <source>
        <strain evidence="2 3">NPDC052347</strain>
    </source>
</reference>
<dbReference type="InterPro" id="IPR001347">
    <property type="entry name" value="SIS_dom"/>
</dbReference>
<evidence type="ECO:0000313" key="3">
    <source>
        <dbReference type="Proteomes" id="UP001552594"/>
    </source>
</evidence>
<dbReference type="PANTHER" id="PTHR30390">
    <property type="entry name" value="SEDOHEPTULOSE 7-PHOSPHATE ISOMERASE / DNAA INITIATOR-ASSOCIATING FACTOR FOR REPLICATION INITIATION"/>
    <property type="match status" value="1"/>
</dbReference>
<comment type="caution">
    <text evidence="2">The sequence shown here is derived from an EMBL/GenBank/DDBJ whole genome shotgun (WGS) entry which is preliminary data.</text>
</comment>
<dbReference type="InterPro" id="IPR035461">
    <property type="entry name" value="GmhA/DiaA"/>
</dbReference>
<keyword evidence="3" id="KW-1185">Reference proteome</keyword>
<evidence type="ECO:0000259" key="1">
    <source>
        <dbReference type="PROSITE" id="PS51464"/>
    </source>
</evidence>
<organism evidence="2 3">
    <name type="scientific">Streptomyces orinoci</name>
    <name type="common">Streptoverticillium orinoci</name>
    <dbReference type="NCBI Taxonomy" id="67339"/>
    <lineage>
        <taxon>Bacteria</taxon>
        <taxon>Bacillati</taxon>
        <taxon>Actinomycetota</taxon>
        <taxon>Actinomycetes</taxon>
        <taxon>Kitasatosporales</taxon>
        <taxon>Streptomycetaceae</taxon>
        <taxon>Streptomyces</taxon>
    </lineage>
</organism>
<gene>
    <name evidence="2" type="ORF">AB0L16_16460</name>
</gene>
<dbReference type="CDD" id="cd05006">
    <property type="entry name" value="SIS_GmhA"/>
    <property type="match status" value="1"/>
</dbReference>
<accession>A0ABV3JYU2</accession>
<dbReference type="RefSeq" id="WP_109280052.1">
    <property type="nucleotide sequence ID" value="NZ_JBFAUK010000011.1"/>
</dbReference>
<evidence type="ECO:0000313" key="2">
    <source>
        <dbReference type="EMBL" id="MEV5508051.1"/>
    </source>
</evidence>
<dbReference type="Proteomes" id="UP001552594">
    <property type="component" value="Unassembled WGS sequence"/>
</dbReference>
<dbReference type="SUPFAM" id="SSF53697">
    <property type="entry name" value="SIS domain"/>
    <property type="match status" value="1"/>
</dbReference>
<dbReference type="EMBL" id="JBFAUK010000011">
    <property type="protein sequence ID" value="MEV5508051.1"/>
    <property type="molecule type" value="Genomic_DNA"/>
</dbReference>
<feature type="domain" description="SIS" evidence="1">
    <location>
        <begin position="42"/>
        <end position="199"/>
    </location>
</feature>
<sequence length="199" mass="20561">MTVTRTTPRTAAGTDHCDRLLAALRTFRAEQVATAQRWGAQLAATLSAGGRLLAAGNGGSAAQAQHLTAELVGRYREDRAPFSAIALHADTSSCTAIVNDYGPDELFARQVRAHARPGDVLILLSTSGASRNLLAAAAAGRAAAADVWSLTGPAPNPLAEAGDRRLCVAADSTANVQELHLVAVHLMCAAFDAALDTLP</sequence>
<dbReference type="PROSITE" id="PS51464">
    <property type="entry name" value="SIS"/>
    <property type="match status" value="1"/>
</dbReference>
<proteinExistence type="predicted"/>
<protein>
    <submittedName>
        <fullName evidence="2">SIS domain-containing protein</fullName>
    </submittedName>
</protein>